<evidence type="ECO:0000313" key="3">
    <source>
        <dbReference type="EMBL" id="KAF4388612.1"/>
    </source>
</evidence>
<dbReference type="EMBL" id="JAATIP010000161">
    <property type="protein sequence ID" value="KAF4365165.1"/>
    <property type="molecule type" value="Genomic_DNA"/>
</dbReference>
<comment type="caution">
    <text evidence="2">The sequence shown here is derived from an EMBL/GenBank/DDBJ whole genome shotgun (WGS) entry which is preliminary data.</text>
</comment>
<proteinExistence type="predicted"/>
<dbReference type="Pfam" id="PF03732">
    <property type="entry name" value="Retrotrans_gag"/>
    <property type="match status" value="1"/>
</dbReference>
<organism evidence="2 4">
    <name type="scientific">Cannabis sativa</name>
    <name type="common">Hemp</name>
    <name type="synonym">Marijuana</name>
    <dbReference type="NCBI Taxonomy" id="3483"/>
    <lineage>
        <taxon>Eukaryota</taxon>
        <taxon>Viridiplantae</taxon>
        <taxon>Streptophyta</taxon>
        <taxon>Embryophyta</taxon>
        <taxon>Tracheophyta</taxon>
        <taxon>Spermatophyta</taxon>
        <taxon>Magnoliopsida</taxon>
        <taxon>eudicotyledons</taxon>
        <taxon>Gunneridae</taxon>
        <taxon>Pentapetalae</taxon>
        <taxon>rosids</taxon>
        <taxon>fabids</taxon>
        <taxon>Rosales</taxon>
        <taxon>Cannabaceae</taxon>
        <taxon>Cannabis</taxon>
    </lineage>
</organism>
<feature type="domain" description="Retrotransposon gag" evidence="1">
    <location>
        <begin position="31"/>
        <end position="120"/>
    </location>
</feature>
<reference evidence="4 5" key="1">
    <citation type="journal article" date="2020" name="bioRxiv">
        <title>Sequence and annotation of 42 cannabis genomes reveals extensive copy number variation in cannabinoid synthesis and pathogen resistance genes.</title>
        <authorList>
            <person name="Mckernan K.J."/>
            <person name="Helbert Y."/>
            <person name="Kane L.T."/>
            <person name="Ebling H."/>
            <person name="Zhang L."/>
            <person name="Liu B."/>
            <person name="Eaton Z."/>
            <person name="Mclaughlin S."/>
            <person name="Kingan S."/>
            <person name="Baybayan P."/>
            <person name="Concepcion G."/>
            <person name="Jordan M."/>
            <person name="Riva A."/>
            <person name="Barbazuk W."/>
            <person name="Harkins T."/>
        </authorList>
    </citation>
    <scope>NUCLEOTIDE SEQUENCE [LARGE SCALE GENOMIC DNA]</scope>
    <source>
        <strain evidence="4 5">cv. Jamaican Lion 4</strain>
        <strain evidence="3">Father</strain>
        <strain evidence="2">Mother</strain>
        <tissue evidence="2">Leaf</tissue>
    </source>
</reference>
<dbReference type="AlphaFoldDB" id="A0A7J6F3C4"/>
<name>A0A7J6F3C4_CANSA</name>
<dbReference type="EMBL" id="JAATIQ010000073">
    <property type="protein sequence ID" value="KAF4388612.1"/>
    <property type="molecule type" value="Genomic_DNA"/>
</dbReference>
<dbReference type="InterPro" id="IPR005162">
    <property type="entry name" value="Retrotrans_gag_dom"/>
</dbReference>
<evidence type="ECO:0000313" key="4">
    <source>
        <dbReference type="Proteomes" id="UP000525078"/>
    </source>
</evidence>
<gene>
    <name evidence="2" type="ORF">F8388_011095</name>
    <name evidence="3" type="ORF">G4B88_021523</name>
</gene>
<accession>A0A7J6F3C4</accession>
<dbReference type="PANTHER" id="PTHR33223:SF10">
    <property type="entry name" value="AMINOTRANSFERASE-LIKE PLANT MOBILE DOMAIN-CONTAINING PROTEIN"/>
    <property type="match status" value="1"/>
</dbReference>
<evidence type="ECO:0000313" key="5">
    <source>
        <dbReference type="Proteomes" id="UP000583929"/>
    </source>
</evidence>
<sequence length="202" mass="23093">MGPLRICMPIRAEYDNRSTLEDLEAIKCKNFTQGLRGPALRWFHNLPSGTVNSYQDLILRFKTNFAISVRTAKVDTDLMLIHQQFDEPLERFINKFSEEYVSIPKCTDLVATKALMQGLLHGTELKKAIIVEPGLSLTRALTMARGYVALEAEEKRHAEEVSWETSAWEIRSYSNQKTERQMYDLTIGPRTAQPTKETPEGQ</sequence>
<dbReference type="Proteomes" id="UP000583929">
    <property type="component" value="Unassembled WGS sequence"/>
</dbReference>
<protein>
    <recommendedName>
        <fullName evidence="1">Retrotransposon gag domain-containing protein</fullName>
    </recommendedName>
</protein>
<evidence type="ECO:0000313" key="2">
    <source>
        <dbReference type="EMBL" id="KAF4365165.1"/>
    </source>
</evidence>
<evidence type="ECO:0000259" key="1">
    <source>
        <dbReference type="Pfam" id="PF03732"/>
    </source>
</evidence>
<dbReference type="Proteomes" id="UP000525078">
    <property type="component" value="Unassembled WGS sequence"/>
</dbReference>
<keyword evidence="5" id="KW-1185">Reference proteome</keyword>
<dbReference type="PANTHER" id="PTHR33223">
    <property type="entry name" value="CCHC-TYPE DOMAIN-CONTAINING PROTEIN"/>
    <property type="match status" value="1"/>
</dbReference>